<dbReference type="EMBL" id="JWHR01000031">
    <property type="protein sequence ID" value="KHS58488.1"/>
    <property type="molecule type" value="Genomic_DNA"/>
</dbReference>
<evidence type="ECO:0008006" key="4">
    <source>
        <dbReference type="Google" id="ProtNLM"/>
    </source>
</evidence>
<keyword evidence="1" id="KW-0732">Signal</keyword>
<dbReference type="STRING" id="1577792.QX51_02445"/>
<organism evidence="2 3">
    <name type="scientific">Terrisporobacter othiniensis</name>
    <dbReference type="NCBI Taxonomy" id="1577792"/>
    <lineage>
        <taxon>Bacteria</taxon>
        <taxon>Bacillati</taxon>
        <taxon>Bacillota</taxon>
        <taxon>Clostridia</taxon>
        <taxon>Peptostreptococcales</taxon>
        <taxon>Peptostreptococcaceae</taxon>
        <taxon>Terrisporobacter</taxon>
    </lineage>
</organism>
<name>A0A0B3W0C3_9FIRM</name>
<keyword evidence="3" id="KW-1185">Reference proteome</keyword>
<protein>
    <recommendedName>
        <fullName evidence="4">Lipoprotein</fullName>
    </recommendedName>
</protein>
<accession>A0A0B3W0C3</accession>
<dbReference type="Proteomes" id="UP000031189">
    <property type="component" value="Unassembled WGS sequence"/>
</dbReference>
<evidence type="ECO:0000313" key="2">
    <source>
        <dbReference type="EMBL" id="KHS58488.1"/>
    </source>
</evidence>
<dbReference type="PROSITE" id="PS51257">
    <property type="entry name" value="PROKAR_LIPOPROTEIN"/>
    <property type="match status" value="1"/>
</dbReference>
<gene>
    <name evidence="2" type="ORF">QX51_02445</name>
</gene>
<comment type="caution">
    <text evidence="2">The sequence shown here is derived from an EMBL/GenBank/DDBJ whole genome shotgun (WGS) entry which is preliminary data.</text>
</comment>
<proteinExistence type="predicted"/>
<evidence type="ECO:0000256" key="1">
    <source>
        <dbReference type="SAM" id="SignalP"/>
    </source>
</evidence>
<sequence>MRKINKKILSLIIIISGAFSLSACQLAKEDSQYKEMENLRGAFITYKLDGKEDDSNGEEYNYDDENKKYYGTFDENIFKKDIRKYNFGDLEGYAIFLHEEGEGDDRVKGGACDSVFQNMNLALNINTEESGKEIISTSEDTVSEPDMNVTSEESKISATIYVTSKFKGIISANPIIKEGKKYYTILDGNNIYADGENEGAYSVSASSDSKTANNSKSKSEKFTYTISIESVDEVKSIRIKEMSSNDTLINTKAIVHKDNDYKFKISKNTAYIIVEETCVDKDGKEIVKRRVYDRDKIDSDTNHLCNYANEDGIVIPKNLYIKK</sequence>
<evidence type="ECO:0000313" key="3">
    <source>
        <dbReference type="Proteomes" id="UP000031189"/>
    </source>
</evidence>
<dbReference type="RefSeq" id="WP_039678322.1">
    <property type="nucleotide sequence ID" value="NZ_JAWGXO010000010.1"/>
</dbReference>
<feature type="signal peptide" evidence="1">
    <location>
        <begin position="1"/>
        <end position="23"/>
    </location>
</feature>
<dbReference type="OrthoDB" id="2079934at2"/>
<reference evidence="2 3" key="1">
    <citation type="submission" date="2014-12" db="EMBL/GenBank/DDBJ databases">
        <title>Draft genome sequence of Terrisporobacter sp. 08-306576, isolated from the blood culture of a bacteremia patient.</title>
        <authorList>
            <person name="Lund L.C."/>
            <person name="Sydenham T.V."/>
            <person name="Hogh S.V."/>
            <person name="Skov M.N."/>
            <person name="Kemp M."/>
            <person name="Justesen U.S."/>
        </authorList>
    </citation>
    <scope>NUCLEOTIDE SEQUENCE [LARGE SCALE GENOMIC DNA]</scope>
    <source>
        <strain evidence="2 3">08-306576</strain>
    </source>
</reference>
<dbReference type="AlphaFoldDB" id="A0A0B3W0C3"/>
<feature type="chain" id="PRO_5039366542" description="Lipoprotein" evidence="1">
    <location>
        <begin position="24"/>
        <end position="323"/>
    </location>
</feature>